<proteinExistence type="predicted"/>
<evidence type="ECO:0000256" key="8">
    <source>
        <dbReference type="SAM" id="Phobius"/>
    </source>
</evidence>
<keyword evidence="10" id="KW-1185">Reference proteome</keyword>
<evidence type="ECO:0000256" key="7">
    <source>
        <dbReference type="ARBA" id="ARBA00023136"/>
    </source>
</evidence>
<dbReference type="STRING" id="1789004.FEMY_09070"/>
<accession>A0A149VZ93</accession>
<feature type="transmembrane region" description="Helical" evidence="8">
    <location>
        <begin position="204"/>
        <end position="222"/>
    </location>
</feature>
<comment type="caution">
    <text evidence="9">The sequence shown here is derived from an EMBL/GenBank/DDBJ whole genome shotgun (WGS) entry which is preliminary data.</text>
</comment>
<evidence type="ECO:0000256" key="1">
    <source>
        <dbReference type="ARBA" id="ARBA00004651"/>
    </source>
</evidence>
<dbReference type="GO" id="GO:0009103">
    <property type="term" value="P:lipopolysaccharide biosynthetic process"/>
    <property type="evidence" value="ECO:0007669"/>
    <property type="project" value="UniProtKB-ARBA"/>
</dbReference>
<feature type="transmembrane region" description="Helical" evidence="8">
    <location>
        <begin position="321"/>
        <end position="338"/>
    </location>
</feature>
<dbReference type="GO" id="GO:0005886">
    <property type="term" value="C:plasma membrane"/>
    <property type="evidence" value="ECO:0007669"/>
    <property type="project" value="UniProtKB-SubCell"/>
</dbReference>
<feature type="transmembrane region" description="Helical" evidence="8">
    <location>
        <begin position="46"/>
        <end position="67"/>
    </location>
</feature>
<evidence type="ECO:0000313" key="10">
    <source>
        <dbReference type="Proteomes" id="UP000075653"/>
    </source>
</evidence>
<evidence type="ECO:0000256" key="6">
    <source>
        <dbReference type="ARBA" id="ARBA00022989"/>
    </source>
</evidence>
<evidence type="ECO:0000256" key="3">
    <source>
        <dbReference type="ARBA" id="ARBA00022676"/>
    </source>
</evidence>
<feature type="transmembrane region" description="Helical" evidence="8">
    <location>
        <begin position="114"/>
        <end position="131"/>
    </location>
</feature>
<feature type="transmembrane region" description="Helical" evidence="8">
    <location>
        <begin position="350"/>
        <end position="368"/>
    </location>
</feature>
<keyword evidence="3" id="KW-0328">Glycosyltransferase</keyword>
<keyword evidence="4" id="KW-0808">Transferase</keyword>
<dbReference type="InterPro" id="IPR050297">
    <property type="entry name" value="LipidA_mod_glycosyltrf_83"/>
</dbReference>
<feature type="transmembrane region" description="Helical" evidence="8">
    <location>
        <begin position="160"/>
        <end position="192"/>
    </location>
</feature>
<dbReference type="PATRIC" id="fig|1789004.3.peg.922"/>
<feature type="transmembrane region" description="Helical" evidence="8">
    <location>
        <begin position="388"/>
        <end position="409"/>
    </location>
</feature>
<feature type="transmembrane region" description="Helical" evidence="8">
    <location>
        <begin position="259"/>
        <end position="278"/>
    </location>
</feature>
<name>A0A149VZ93_9PROT</name>
<evidence type="ECO:0000313" key="9">
    <source>
        <dbReference type="EMBL" id="KXW58508.1"/>
    </source>
</evidence>
<dbReference type="PANTHER" id="PTHR33908">
    <property type="entry name" value="MANNOSYLTRANSFERASE YKCB-RELATED"/>
    <property type="match status" value="1"/>
</dbReference>
<feature type="transmembrane region" description="Helical" evidence="8">
    <location>
        <begin position="79"/>
        <end position="102"/>
    </location>
</feature>
<dbReference type="Proteomes" id="UP000075653">
    <property type="component" value="Unassembled WGS sequence"/>
</dbReference>
<keyword evidence="5 8" id="KW-0812">Transmembrane</keyword>
<keyword evidence="2" id="KW-1003">Cell membrane</keyword>
<keyword evidence="6 8" id="KW-1133">Transmembrane helix</keyword>
<keyword evidence="7 8" id="KW-0472">Membrane</keyword>
<evidence type="ECO:0008006" key="11">
    <source>
        <dbReference type="Google" id="ProtNLM"/>
    </source>
</evidence>
<dbReference type="OrthoDB" id="9124490at2"/>
<dbReference type="EMBL" id="LRRD01000013">
    <property type="protein sequence ID" value="KXW58508.1"/>
    <property type="molecule type" value="Genomic_DNA"/>
</dbReference>
<feature type="transmembrane region" description="Helical" evidence="8">
    <location>
        <begin position="7"/>
        <end position="26"/>
    </location>
</feature>
<gene>
    <name evidence="9" type="ORF">FEMY_09070</name>
</gene>
<evidence type="ECO:0000256" key="4">
    <source>
        <dbReference type="ARBA" id="ARBA00022679"/>
    </source>
</evidence>
<dbReference type="AlphaFoldDB" id="A0A149VZ93"/>
<evidence type="ECO:0000256" key="2">
    <source>
        <dbReference type="ARBA" id="ARBA00022475"/>
    </source>
</evidence>
<organism evidence="9 10">
    <name type="scientific">Ferrovum myxofaciens</name>
    <dbReference type="NCBI Taxonomy" id="416213"/>
    <lineage>
        <taxon>Bacteria</taxon>
        <taxon>Pseudomonadati</taxon>
        <taxon>Pseudomonadota</taxon>
        <taxon>Betaproteobacteria</taxon>
        <taxon>Ferrovales</taxon>
        <taxon>Ferrovaceae</taxon>
        <taxon>Ferrovum</taxon>
    </lineage>
</organism>
<feature type="transmembrane region" description="Helical" evidence="8">
    <location>
        <begin position="290"/>
        <end position="309"/>
    </location>
</feature>
<feature type="transmembrane region" description="Helical" evidence="8">
    <location>
        <begin position="138"/>
        <end position="154"/>
    </location>
</feature>
<protein>
    <recommendedName>
        <fullName evidence="11">Glycosyltransferase RgtA/B/C/D-like domain-containing protein</fullName>
    </recommendedName>
</protein>
<comment type="subcellular location">
    <subcellularLocation>
        <location evidence="1">Cell membrane</location>
        <topology evidence="1">Multi-pass membrane protein</topology>
    </subcellularLocation>
</comment>
<evidence type="ECO:0000256" key="5">
    <source>
        <dbReference type="ARBA" id="ARBA00022692"/>
    </source>
</evidence>
<dbReference type="RefSeq" id="WP_031597893.1">
    <property type="nucleotide sequence ID" value="NZ_CP149475.1"/>
</dbReference>
<reference evidence="9 10" key="1">
    <citation type="submission" date="2016-01" db="EMBL/GenBank/DDBJ databases">
        <title>Genome sequence of the acidophilic iron oxidising Ferrovum strain Z-31.</title>
        <authorList>
            <person name="Poehlein A."/>
            <person name="Ullrich S.R."/>
            <person name="Schloemann M."/>
            <person name="Muehling M."/>
            <person name="Daniel R."/>
        </authorList>
    </citation>
    <scope>NUCLEOTIDE SEQUENCE [LARGE SCALE GENOMIC DNA]</scope>
    <source>
        <strain evidence="9 10">Z-31</strain>
    </source>
</reference>
<dbReference type="GO" id="GO:0016763">
    <property type="term" value="F:pentosyltransferase activity"/>
    <property type="evidence" value="ECO:0007669"/>
    <property type="project" value="TreeGrafter"/>
</dbReference>
<dbReference type="PANTHER" id="PTHR33908:SF11">
    <property type="entry name" value="MEMBRANE PROTEIN"/>
    <property type="match status" value="1"/>
</dbReference>
<sequence>MSLLNRYYWGILGLVLATYGFSLFHAYVGEEANYTIMSMEMWQRQIFRSVVALGSVGGRPPLYNWVMIPVARLVGWSQVLLAARLVTLGATLGTALILGWWARSLWPGTGAGKLAGLLYLMTADVLFYRGWLAYADPLFAFFMVLSAFLLWSAVQRRSLLWLLLSLWVIFASYLTKVVTAYAYFGGIWLVLLSQRSPRAFLCSPRAMGIYVLGLLPMGLWLGTVGHQDPLQVTGQLADVSDKLLSPDALEPWLLKLGEFPLSILVGLLPSSLWVLRGMISQHSRGISWPLPVKILAGMALLNFFPYWIAPHSSPRYVLPEYGLVVLVATYYLIHEPALFQNGILRPERWVVGLVLLGLGVSAVGYPVYQQRVRGDNYARMANQIEALAGPYPIYTLNWSSVGLSVVALIDSRHFDRPAIVSPPSRFTDGLVIAFTPRDLPGNGWAELEGQAEQLMLICRGKVCADPFFHSGRP</sequence>